<dbReference type="Pfam" id="PF13466">
    <property type="entry name" value="STAS_2"/>
    <property type="match status" value="1"/>
</dbReference>
<name>A1K2I4_AZOSB</name>
<evidence type="ECO:0000313" key="4">
    <source>
        <dbReference type="Proteomes" id="UP000002588"/>
    </source>
</evidence>
<dbReference type="Gene3D" id="3.30.750.24">
    <property type="entry name" value="STAS domain"/>
    <property type="match status" value="2"/>
</dbReference>
<dbReference type="PROSITE" id="PS50801">
    <property type="entry name" value="STAS"/>
    <property type="match status" value="1"/>
</dbReference>
<dbReference type="SUPFAM" id="SSF52091">
    <property type="entry name" value="SpoIIaa-like"/>
    <property type="match status" value="2"/>
</dbReference>
<dbReference type="InterPro" id="IPR002645">
    <property type="entry name" value="STAS_dom"/>
</dbReference>
<dbReference type="STRING" id="62928.azo0422"/>
<evidence type="ECO:0000259" key="2">
    <source>
        <dbReference type="PROSITE" id="PS50801"/>
    </source>
</evidence>
<keyword evidence="4" id="KW-1185">Reference proteome</keyword>
<dbReference type="Proteomes" id="UP000002588">
    <property type="component" value="Chromosome"/>
</dbReference>
<sequence>MRQVGRSETRPKATIPYTPKWAQALCWRPLAHHRRAVEVLSLPIPLFSAPLFRGAKNSVALPFFGKKTPPATPDRAAPGGGDVPKAPQPAPTELSSLDFSRGDANRALAQFAGMVEVQEVETGIGAVFEEAAVLYANGADAEAEKVLVAVLDEPGSVTGEGLWMMLLDLYRLTGQRQKFESRVLDYATRFERSPPPWYDLSAGERRRSDSVPLVTLSGALNAQSAAQFQQIGIIGRKSGAVRIDLARVRGADDAGCALLRQVFAQLAADRVKVSLLNGGGLADTLSAQIEAGRAEQRDTWLLVLELLQYTADCERFEQLAIDYAVTFEESPPSWEKKASAAAAAPVAEPSAPLVGAKGEFVLDGELGGASNDILRKLAAHAAERKSVVVECSRLRRIDFVCAGTLFNIIATLQAQGRVVELRGVNAMVGALLRVMSVDQVAQVTLRA</sequence>
<evidence type="ECO:0000256" key="1">
    <source>
        <dbReference type="SAM" id="MobiDB-lite"/>
    </source>
</evidence>
<dbReference type="HOGENOM" id="CLU_047805_0_0_4"/>
<evidence type="ECO:0000313" key="3">
    <source>
        <dbReference type="EMBL" id="CAL93039.1"/>
    </source>
</evidence>
<organism evidence="3 4">
    <name type="scientific">Azoarcus sp. (strain BH72)</name>
    <dbReference type="NCBI Taxonomy" id="418699"/>
    <lineage>
        <taxon>Bacteria</taxon>
        <taxon>Pseudomonadati</taxon>
        <taxon>Pseudomonadota</taxon>
        <taxon>Betaproteobacteria</taxon>
        <taxon>Rhodocyclales</taxon>
        <taxon>Zoogloeaceae</taxon>
        <taxon>Azoarcus</taxon>
    </lineage>
</organism>
<protein>
    <recommendedName>
        <fullName evidence="2">STAS domain-containing protein</fullName>
    </recommendedName>
</protein>
<dbReference type="eggNOG" id="COG1366">
    <property type="taxonomic scope" value="Bacteria"/>
</dbReference>
<feature type="region of interest" description="Disordered" evidence="1">
    <location>
        <begin position="64"/>
        <end position="93"/>
    </location>
</feature>
<dbReference type="InterPro" id="IPR036513">
    <property type="entry name" value="STAS_dom_sf"/>
</dbReference>
<dbReference type="EMBL" id="AM406670">
    <property type="protein sequence ID" value="CAL93039.1"/>
    <property type="molecule type" value="Genomic_DNA"/>
</dbReference>
<gene>
    <name evidence="3" type="ordered locus">azo0422</name>
</gene>
<accession>A1K2I4</accession>
<dbReference type="AlphaFoldDB" id="A1K2I4"/>
<dbReference type="InterPro" id="IPR058548">
    <property type="entry name" value="MlaB-like_STAS"/>
</dbReference>
<reference evidence="3 4" key="1">
    <citation type="journal article" date="2006" name="Nat. Biotechnol.">
        <title>Complete genome of the mutualistic, N2-fixing grass endophyte Azoarcus sp. strain BH72.</title>
        <authorList>
            <person name="Krause A."/>
            <person name="Ramakumar A."/>
            <person name="Bartels D."/>
            <person name="Battistoni F."/>
            <person name="Bekel T."/>
            <person name="Boch J."/>
            <person name="Boehm M."/>
            <person name="Friedrich F."/>
            <person name="Hurek T."/>
            <person name="Krause L."/>
            <person name="Linke B."/>
            <person name="McHardy A.C."/>
            <person name="Sarkar A."/>
            <person name="Schneiker S."/>
            <person name="Syed A.A."/>
            <person name="Thauer R."/>
            <person name="Vorhoelter F.-J."/>
            <person name="Weidner S."/>
            <person name="Puehler A."/>
            <person name="Reinhold-Hurek B."/>
            <person name="Kaiser O."/>
            <person name="Goesmann A."/>
        </authorList>
    </citation>
    <scope>NUCLEOTIDE SEQUENCE [LARGE SCALE GENOMIC DNA]</scope>
    <source>
        <strain evidence="3 4">BH72</strain>
    </source>
</reference>
<dbReference type="KEGG" id="azo:azo0422"/>
<feature type="domain" description="STAS" evidence="2">
    <location>
        <begin position="360"/>
        <end position="447"/>
    </location>
</feature>
<proteinExistence type="predicted"/>